<name>A0ABT4ZA38_9RHOB</name>
<sequence length="257" mass="28707">MQPLISTIIENRLLLILSCFVIGLIGMVLVLRNTRNRLWWRIADLVWVALGGLGVVTALLAGVYADDSARLERQIDLSYATSDAFDRDAARFRLRYCVDADNPAISRLCERIEFLSASAAINTELPFFADVAHASAPLRMLRPLIGEPETDGQAASYAEKLSRVERFDARNLLAFDPLDTDTVMALKSVERASAEIAADYRVLALTYRDLIESLRRVKLDWEFLQKNSLFVLFQVLALSLIAIAAPFRLGKSIAELC</sequence>
<evidence type="ECO:0000313" key="3">
    <source>
        <dbReference type="Proteomes" id="UP001165641"/>
    </source>
</evidence>
<keyword evidence="1" id="KW-0812">Transmembrane</keyword>
<protein>
    <recommendedName>
        <fullName evidence="4">DUF4239 domain-containing protein</fullName>
    </recommendedName>
</protein>
<feature type="transmembrane region" description="Helical" evidence="1">
    <location>
        <begin position="12"/>
        <end position="33"/>
    </location>
</feature>
<keyword evidence="3" id="KW-1185">Reference proteome</keyword>
<evidence type="ECO:0008006" key="4">
    <source>
        <dbReference type="Google" id="ProtNLM"/>
    </source>
</evidence>
<evidence type="ECO:0000313" key="2">
    <source>
        <dbReference type="EMBL" id="MDB6176149.1"/>
    </source>
</evidence>
<keyword evidence="1" id="KW-1133">Transmembrane helix</keyword>
<feature type="transmembrane region" description="Helical" evidence="1">
    <location>
        <begin position="45"/>
        <end position="65"/>
    </location>
</feature>
<keyword evidence="1" id="KW-0472">Membrane</keyword>
<comment type="caution">
    <text evidence="2">The sequence shown here is derived from an EMBL/GenBank/DDBJ whole genome shotgun (WGS) entry which is preliminary data.</text>
</comment>
<gene>
    <name evidence="2" type="ORF">PAF17_01340</name>
</gene>
<dbReference type="EMBL" id="JAQBIE010000001">
    <property type="protein sequence ID" value="MDB6176149.1"/>
    <property type="molecule type" value="Genomic_DNA"/>
</dbReference>
<dbReference type="RefSeq" id="WP_271887276.1">
    <property type="nucleotide sequence ID" value="NZ_JAQBIE010000001.1"/>
</dbReference>
<dbReference type="Proteomes" id="UP001165641">
    <property type="component" value="Unassembled WGS sequence"/>
</dbReference>
<organism evidence="2 3">
    <name type="scientific">Paracoccus onchidii</name>
    <dbReference type="NCBI Taxonomy" id="3017813"/>
    <lineage>
        <taxon>Bacteria</taxon>
        <taxon>Pseudomonadati</taxon>
        <taxon>Pseudomonadota</taxon>
        <taxon>Alphaproteobacteria</taxon>
        <taxon>Rhodobacterales</taxon>
        <taxon>Paracoccaceae</taxon>
        <taxon>Paracoccus</taxon>
    </lineage>
</organism>
<accession>A0ABT4ZA38</accession>
<reference evidence="2" key="1">
    <citation type="submission" date="2022-12" db="EMBL/GenBank/DDBJ databases">
        <title>Paracoccus onchidii sp. nov., isolated from a marine invertebrate from the South China Sea.</title>
        <authorList>
            <person name="Xu S."/>
            <person name="Liu Z."/>
            <person name="Xu Y."/>
        </authorList>
    </citation>
    <scope>NUCLEOTIDE SEQUENCE</scope>
    <source>
        <strain evidence="2">Z330</strain>
    </source>
</reference>
<proteinExistence type="predicted"/>
<feature type="transmembrane region" description="Helical" evidence="1">
    <location>
        <begin position="228"/>
        <end position="247"/>
    </location>
</feature>
<evidence type="ECO:0000256" key="1">
    <source>
        <dbReference type="SAM" id="Phobius"/>
    </source>
</evidence>